<sequence length="173" mass="19878">MNYGYTCMRPNEPFEPFCDGKIFIDQVGDVRMPAFEELTHVLVDGDLVTIPSLVCLGCTFAQICERWDMLRGTGARVLVLDYPDSQKADPETLDRIMEYMKKTQEQLRQSGTRPSLRRNFSQVGPKSKEIPAEFDMLSESYKQGRISSRAAAERLNISHTTFLRWCRTILPME</sequence>
<gene>
    <name evidence="1" type="ORF">AALO17_24470</name>
</gene>
<protein>
    <recommendedName>
        <fullName evidence="3">Resolvase/invertase-type recombinase catalytic domain-containing protein</fullName>
    </recommendedName>
</protein>
<dbReference type="STRING" id="1702221.AALO17_24470"/>
<evidence type="ECO:0008006" key="3">
    <source>
        <dbReference type="Google" id="ProtNLM"/>
    </source>
</evidence>
<organism evidence="1 2">
    <name type="scientific">Faecalibaculum rodentium</name>
    <dbReference type="NCBI Taxonomy" id="1702221"/>
    <lineage>
        <taxon>Bacteria</taxon>
        <taxon>Bacillati</taxon>
        <taxon>Bacillota</taxon>
        <taxon>Erysipelotrichia</taxon>
        <taxon>Erysipelotrichales</taxon>
        <taxon>Erysipelotrichaceae</taxon>
        <taxon>Faecalibaculum</taxon>
    </lineage>
</organism>
<dbReference type="AlphaFoldDB" id="A0A140DY54"/>
<dbReference type="GeneID" id="78478972"/>
<evidence type="ECO:0000313" key="1">
    <source>
        <dbReference type="EMBL" id="AMK55581.1"/>
    </source>
</evidence>
<dbReference type="Gene3D" id="1.10.10.60">
    <property type="entry name" value="Homeodomain-like"/>
    <property type="match status" value="1"/>
</dbReference>
<reference evidence="1 2" key="1">
    <citation type="journal article" date="2016" name="Gut Pathog.">
        <title>Whole genome sequencing of "Faecalibaculum rodentium" ALO17, isolated from C57BL/6J laboratory mouse feces.</title>
        <authorList>
            <person name="Lim S."/>
            <person name="Chang D.H."/>
            <person name="Ahn S."/>
            <person name="Kim B.C."/>
        </authorList>
    </citation>
    <scope>NUCLEOTIDE SEQUENCE [LARGE SCALE GENOMIC DNA]</scope>
    <source>
        <strain evidence="1 2">Alo17</strain>
    </source>
</reference>
<evidence type="ECO:0000313" key="2">
    <source>
        <dbReference type="Proteomes" id="UP000069771"/>
    </source>
</evidence>
<accession>A0A140DY54</accession>
<dbReference type="KEGG" id="fro:AALO17_24470"/>
<dbReference type="RefSeq" id="WP_067559411.1">
    <property type="nucleotide sequence ID" value="NZ_CAMTBT010000004.1"/>
</dbReference>
<dbReference type="Proteomes" id="UP000069771">
    <property type="component" value="Chromosome"/>
</dbReference>
<name>A0A140DY54_9FIRM</name>
<proteinExistence type="predicted"/>
<keyword evidence="2" id="KW-1185">Reference proteome</keyword>
<dbReference type="EMBL" id="CP011391">
    <property type="protein sequence ID" value="AMK55581.1"/>
    <property type="molecule type" value="Genomic_DNA"/>
</dbReference>